<dbReference type="EMBL" id="JBJKFK010000002">
    <property type="protein sequence ID" value="KAL3321279.1"/>
    <property type="molecule type" value="Genomic_DNA"/>
</dbReference>
<organism evidence="1 2">
    <name type="scientific">Cichlidogyrus casuarinus</name>
    <dbReference type="NCBI Taxonomy" id="1844966"/>
    <lineage>
        <taxon>Eukaryota</taxon>
        <taxon>Metazoa</taxon>
        <taxon>Spiralia</taxon>
        <taxon>Lophotrochozoa</taxon>
        <taxon>Platyhelminthes</taxon>
        <taxon>Monogenea</taxon>
        <taxon>Monopisthocotylea</taxon>
        <taxon>Dactylogyridea</taxon>
        <taxon>Ancyrocephalidae</taxon>
        <taxon>Cichlidogyrus</taxon>
    </lineage>
</organism>
<proteinExistence type="predicted"/>
<evidence type="ECO:0000313" key="1">
    <source>
        <dbReference type="EMBL" id="KAL3321279.1"/>
    </source>
</evidence>
<evidence type="ECO:0000313" key="2">
    <source>
        <dbReference type="Proteomes" id="UP001626550"/>
    </source>
</evidence>
<sequence>MAEGGLNHAIPDEWLQSGAYMAVLTESGGSSELVMEAATGKLFHKPTGHLVQLAGTGSVAEHGAAEEQQVAVDSEETVQNGEEMDRGKSTVVIDESTGQIVDIADMYPGVSVVNVSLGVCIVCKANGARFQVEHGGEGLTLTTLQTVLEMDDEA</sequence>
<protein>
    <submittedName>
        <fullName evidence="1">Uncharacterized protein</fullName>
    </submittedName>
</protein>
<dbReference type="Proteomes" id="UP001626550">
    <property type="component" value="Unassembled WGS sequence"/>
</dbReference>
<comment type="caution">
    <text evidence="1">The sequence shown here is derived from an EMBL/GenBank/DDBJ whole genome shotgun (WGS) entry which is preliminary data.</text>
</comment>
<dbReference type="AlphaFoldDB" id="A0ABD2QP29"/>
<keyword evidence="2" id="KW-1185">Reference proteome</keyword>
<name>A0ABD2QP29_9PLAT</name>
<reference evidence="1 2" key="1">
    <citation type="submission" date="2024-11" db="EMBL/GenBank/DDBJ databases">
        <title>Adaptive evolution of stress response genes in parasites aligns with host niche diversity.</title>
        <authorList>
            <person name="Hahn C."/>
            <person name="Resl P."/>
        </authorList>
    </citation>
    <scope>NUCLEOTIDE SEQUENCE [LARGE SCALE GENOMIC DNA]</scope>
    <source>
        <strain evidence="1">EGGRZ-B1_66</strain>
        <tissue evidence="1">Body</tissue>
    </source>
</reference>
<gene>
    <name evidence="1" type="ORF">Ciccas_000035</name>
</gene>
<accession>A0ABD2QP29</accession>